<dbReference type="GO" id="GO:0005886">
    <property type="term" value="C:plasma membrane"/>
    <property type="evidence" value="ECO:0007669"/>
    <property type="project" value="UniProtKB-SubCell"/>
</dbReference>
<evidence type="ECO:0000259" key="9">
    <source>
        <dbReference type="Pfam" id="PF03600"/>
    </source>
</evidence>
<dbReference type="GO" id="GO:0015105">
    <property type="term" value="F:arsenite transmembrane transporter activity"/>
    <property type="evidence" value="ECO:0007669"/>
    <property type="project" value="InterPro"/>
</dbReference>
<evidence type="ECO:0000256" key="5">
    <source>
        <dbReference type="ARBA" id="ARBA00022692"/>
    </source>
</evidence>
<feature type="transmembrane region" description="Helical" evidence="8">
    <location>
        <begin position="124"/>
        <end position="154"/>
    </location>
</feature>
<dbReference type="PROSITE" id="PS01271">
    <property type="entry name" value="NA_SULFATE"/>
    <property type="match status" value="1"/>
</dbReference>
<keyword evidence="12" id="KW-1185">Reference proteome</keyword>
<protein>
    <submittedName>
        <fullName evidence="10">SLC13/DASS family transporter</fullName>
    </submittedName>
</protein>
<dbReference type="InterPro" id="IPR000802">
    <property type="entry name" value="Arsenical_pump_ArsB"/>
</dbReference>
<accession>A0AAW7R0N3</accession>
<feature type="transmembrane region" description="Helical" evidence="8">
    <location>
        <begin position="166"/>
        <end position="186"/>
    </location>
</feature>
<dbReference type="Proteomes" id="UP001169492">
    <property type="component" value="Unassembled WGS sequence"/>
</dbReference>
<keyword evidence="7 8" id="KW-0472">Membrane</keyword>
<evidence type="ECO:0000256" key="1">
    <source>
        <dbReference type="ARBA" id="ARBA00004651"/>
    </source>
</evidence>
<dbReference type="PRINTS" id="PR00758">
    <property type="entry name" value="ARSENICPUMP"/>
</dbReference>
<dbReference type="CDD" id="cd01115">
    <property type="entry name" value="SLC13_permease"/>
    <property type="match status" value="1"/>
</dbReference>
<dbReference type="PANTHER" id="PTHR10283">
    <property type="entry name" value="SOLUTE CARRIER FAMILY 13 MEMBER"/>
    <property type="match status" value="1"/>
</dbReference>
<evidence type="ECO:0000313" key="13">
    <source>
        <dbReference type="Proteomes" id="UP001169492"/>
    </source>
</evidence>
<dbReference type="EMBL" id="JAGGJB010000002">
    <property type="protein sequence ID" value="MDN7124114.1"/>
    <property type="molecule type" value="Genomic_DNA"/>
</dbReference>
<feature type="transmembrane region" description="Helical" evidence="8">
    <location>
        <begin position="6"/>
        <end position="23"/>
    </location>
</feature>
<evidence type="ECO:0000256" key="7">
    <source>
        <dbReference type="ARBA" id="ARBA00023136"/>
    </source>
</evidence>
<evidence type="ECO:0000313" key="10">
    <source>
        <dbReference type="EMBL" id="MDN7124114.1"/>
    </source>
</evidence>
<feature type="transmembrane region" description="Helical" evidence="8">
    <location>
        <begin position="439"/>
        <end position="458"/>
    </location>
</feature>
<evidence type="ECO:0000256" key="8">
    <source>
        <dbReference type="SAM" id="Phobius"/>
    </source>
</evidence>
<dbReference type="AlphaFoldDB" id="A0AAW7R0N3"/>
<comment type="subcellular location">
    <subcellularLocation>
        <location evidence="1">Cell membrane</location>
        <topology evidence="1">Multi-pass membrane protein</topology>
    </subcellularLocation>
</comment>
<dbReference type="InterPro" id="IPR031312">
    <property type="entry name" value="Na/sul_symport_CS"/>
</dbReference>
<comment type="caution">
    <text evidence="10">The sequence shown here is derived from an EMBL/GenBank/DDBJ whole genome shotgun (WGS) entry which is preliminary data.</text>
</comment>
<feature type="transmembrane region" description="Helical" evidence="8">
    <location>
        <begin position="279"/>
        <end position="299"/>
    </location>
</feature>
<keyword evidence="5 8" id="KW-0812">Transmembrane</keyword>
<evidence type="ECO:0000256" key="6">
    <source>
        <dbReference type="ARBA" id="ARBA00022989"/>
    </source>
</evidence>
<name>A0AAW7R0N3_9GAMM</name>
<reference evidence="12 13" key="1">
    <citation type="submission" date="2021-03" db="EMBL/GenBank/DDBJ databases">
        <title>Pseudidiomarina terrestris, a new bacterium isolated from saline soil.</title>
        <authorList>
            <person name="Galisteo C."/>
            <person name="De La Haba R."/>
            <person name="Sanchez-Porro C."/>
            <person name="Ventosa A."/>
        </authorList>
    </citation>
    <scope>NUCLEOTIDE SEQUENCE [LARGE SCALE GENOMIC DNA]</scope>
    <source>
        <strain evidence="10 13">1APP75-32.1</strain>
        <strain evidence="12">1APR75-15</strain>
        <strain evidence="11">1ASR75-15</strain>
    </source>
</reference>
<evidence type="ECO:0000256" key="4">
    <source>
        <dbReference type="ARBA" id="ARBA00022475"/>
    </source>
</evidence>
<feature type="transmembrane region" description="Helical" evidence="8">
    <location>
        <begin position="347"/>
        <end position="369"/>
    </location>
</feature>
<dbReference type="PANTHER" id="PTHR10283:SF82">
    <property type="entry name" value="SOLUTE CARRIER FAMILY 13 MEMBER 2"/>
    <property type="match status" value="1"/>
</dbReference>
<feature type="domain" description="Citrate transporter-like" evidence="9">
    <location>
        <begin position="46"/>
        <end position="394"/>
    </location>
</feature>
<feature type="transmembrane region" description="Helical" evidence="8">
    <location>
        <begin position="311"/>
        <end position="335"/>
    </location>
</feature>
<sequence>MHSTQKWHLLLAPLAAVILYFVVQSEAGFAHPAAWTLAATLWIAWWWITEALPLPVTSLLPFVLLPLGAITPLNEVSGALGNPIIWLFMAAFMLAKAVEMSGVHRRLALTLVHYVGNGHGKRMIFAFMLATALLSMWISNTAAVLALLPVALALADACDDAPFQRALLLGLAYSASVGGIATLVGTPPNLIFASVYETSTGVPFAFTEWFAIGLPLVIVSIPLMAWWLARHVRNDVELNIPRPGQMQSAEKRVLVIFGVVVLLWITRTTPFGGWTAWSGLTYLGDATVAIAGVIMMFLVRDKKGQPLLTWSAAVSIPWGILLLFAGGIALAQGFISSGLSVRIGEALTGLGGLPIWLLIFCLTLSVSFLTEVTSNTATATLLMPIMAAAAVALELPPELLMIPATIACSTAFCMPVATPPNSIVFSSERLTVKAMAREGLVLNVMLAVITTAVVMVFVA</sequence>
<evidence type="ECO:0000313" key="12">
    <source>
        <dbReference type="Proteomes" id="UP001169491"/>
    </source>
</evidence>
<dbReference type="GO" id="GO:0015141">
    <property type="term" value="F:succinate transmembrane transporter activity"/>
    <property type="evidence" value="ECO:0007669"/>
    <property type="project" value="UniProtKB-ARBA"/>
</dbReference>
<dbReference type="InterPro" id="IPR001898">
    <property type="entry name" value="SLC13A/DASS"/>
</dbReference>
<comment type="similarity">
    <text evidence="2">Belongs to the CitM (TC 2.A.11) transporter family.</text>
</comment>
<keyword evidence="4" id="KW-1003">Cell membrane</keyword>
<organism evidence="10 13">
    <name type="scientific">Pseudidiomarina terrestris</name>
    <dbReference type="NCBI Taxonomy" id="2820060"/>
    <lineage>
        <taxon>Bacteria</taxon>
        <taxon>Pseudomonadati</taxon>
        <taxon>Pseudomonadota</taxon>
        <taxon>Gammaproteobacteria</taxon>
        <taxon>Alteromonadales</taxon>
        <taxon>Idiomarinaceae</taxon>
        <taxon>Pseudidiomarina</taxon>
    </lineage>
</organism>
<evidence type="ECO:0000256" key="2">
    <source>
        <dbReference type="ARBA" id="ARBA00009843"/>
    </source>
</evidence>
<dbReference type="EMBL" id="JAGGJC010000001">
    <property type="protein sequence ID" value="MDN7128371.1"/>
    <property type="molecule type" value="Genomic_DNA"/>
</dbReference>
<dbReference type="InterPro" id="IPR004680">
    <property type="entry name" value="Cit_transptr-like_dom"/>
</dbReference>
<dbReference type="Pfam" id="PF03600">
    <property type="entry name" value="CitMHS"/>
    <property type="match status" value="1"/>
</dbReference>
<feature type="transmembrane region" description="Helical" evidence="8">
    <location>
        <begin position="206"/>
        <end position="228"/>
    </location>
</feature>
<evidence type="ECO:0000256" key="3">
    <source>
        <dbReference type="ARBA" id="ARBA00022448"/>
    </source>
</evidence>
<feature type="transmembrane region" description="Helical" evidence="8">
    <location>
        <begin position="54"/>
        <end position="73"/>
    </location>
</feature>
<gene>
    <name evidence="10" type="ORF">J6I90_04415</name>
    <name evidence="11" type="ORF">J6I92_00580</name>
</gene>
<feature type="transmembrane region" description="Helical" evidence="8">
    <location>
        <begin position="249"/>
        <end position="267"/>
    </location>
</feature>
<keyword evidence="6 8" id="KW-1133">Transmembrane helix</keyword>
<dbReference type="NCBIfam" id="TIGR00785">
    <property type="entry name" value="dass"/>
    <property type="match status" value="1"/>
</dbReference>
<keyword evidence="3" id="KW-0813">Transport</keyword>
<evidence type="ECO:0000313" key="11">
    <source>
        <dbReference type="EMBL" id="MDN7128371.1"/>
    </source>
</evidence>
<dbReference type="Proteomes" id="UP001169491">
    <property type="component" value="Unassembled WGS sequence"/>
</dbReference>
<proteinExistence type="inferred from homology"/>